<keyword evidence="2" id="KW-1185">Reference proteome</keyword>
<reference evidence="1" key="1">
    <citation type="submission" date="2021-01" db="EMBL/GenBank/DDBJ databases">
        <title>Ramlibacter sp. strain AW1 16S ribosomal RNA gene Genome sequencing and assembly.</title>
        <authorList>
            <person name="Kang M."/>
        </authorList>
    </citation>
    <scope>NUCLEOTIDE SEQUENCE</scope>
    <source>
        <strain evidence="1">AW1</strain>
    </source>
</reference>
<accession>A0A937D645</accession>
<organism evidence="1 2">
    <name type="scientific">Ramlibacter aurantiacus</name>
    <dbReference type="NCBI Taxonomy" id="2801330"/>
    <lineage>
        <taxon>Bacteria</taxon>
        <taxon>Pseudomonadati</taxon>
        <taxon>Pseudomonadota</taxon>
        <taxon>Betaproteobacteria</taxon>
        <taxon>Burkholderiales</taxon>
        <taxon>Comamonadaceae</taxon>
        <taxon>Ramlibacter</taxon>
    </lineage>
</organism>
<gene>
    <name evidence="1" type="ORF">JI739_23715</name>
</gene>
<dbReference type="Proteomes" id="UP000613011">
    <property type="component" value="Unassembled WGS sequence"/>
</dbReference>
<sequence length="91" mass="10154">MTWQPIARLKRFDESRDNLPAEHWVTLATGLGLWLATRKHPSVVVRLLAGIAGGVLVARAASGTQVPRQLRRVMPYADDWGNRDTLPKRAV</sequence>
<dbReference type="EMBL" id="JAEQNA010000014">
    <property type="protein sequence ID" value="MBL0423365.1"/>
    <property type="molecule type" value="Genomic_DNA"/>
</dbReference>
<name>A0A937D645_9BURK</name>
<dbReference type="AlphaFoldDB" id="A0A937D645"/>
<proteinExistence type="predicted"/>
<dbReference type="RefSeq" id="WP_201686502.1">
    <property type="nucleotide sequence ID" value="NZ_JAEQNA010000014.1"/>
</dbReference>
<protein>
    <submittedName>
        <fullName evidence="1">Uncharacterized protein</fullName>
    </submittedName>
</protein>
<comment type="caution">
    <text evidence="1">The sequence shown here is derived from an EMBL/GenBank/DDBJ whole genome shotgun (WGS) entry which is preliminary data.</text>
</comment>
<evidence type="ECO:0000313" key="2">
    <source>
        <dbReference type="Proteomes" id="UP000613011"/>
    </source>
</evidence>
<evidence type="ECO:0000313" key="1">
    <source>
        <dbReference type="EMBL" id="MBL0423365.1"/>
    </source>
</evidence>